<dbReference type="AlphaFoldDB" id="A0A3L9DUE0"/>
<dbReference type="Gene3D" id="1.20.1440.50">
    <property type="entry name" value="Ta0600-like"/>
    <property type="match status" value="1"/>
</dbReference>
<keyword evidence="3" id="KW-1185">Reference proteome</keyword>
<evidence type="ECO:0000256" key="1">
    <source>
        <dbReference type="ARBA" id="ARBA00023025"/>
    </source>
</evidence>
<name>A0A3L9DUE0_9STRE</name>
<dbReference type="EMBL" id="RCVM01000016">
    <property type="protein sequence ID" value="RLY02330.1"/>
    <property type="molecule type" value="Genomic_DNA"/>
</dbReference>
<accession>A0A3L9DUE0</accession>
<dbReference type="RefSeq" id="WP_121836030.1">
    <property type="nucleotide sequence ID" value="NZ_CP163513.1"/>
</dbReference>
<reference evidence="2 3" key="1">
    <citation type="submission" date="2018-10" db="EMBL/GenBank/DDBJ databases">
        <title>Streptococcus hillyeri sp. nov., isolated from equine tracheal sample.</title>
        <authorList>
            <person name="Macfadyen A.C."/>
            <person name="Waller A."/>
            <person name="Paterson G.K."/>
        </authorList>
    </citation>
    <scope>NUCLEOTIDE SEQUENCE [LARGE SCALE GENOMIC DNA]</scope>
    <source>
        <strain evidence="2 3">28462</strain>
    </source>
</reference>
<dbReference type="SUPFAM" id="SSF109797">
    <property type="entry name" value="Bacteriocin immunity protein-like"/>
    <property type="match status" value="1"/>
</dbReference>
<proteinExistence type="predicted"/>
<evidence type="ECO:0000313" key="2">
    <source>
        <dbReference type="EMBL" id="RLY02330.1"/>
    </source>
</evidence>
<dbReference type="Proteomes" id="UP000279194">
    <property type="component" value="Unassembled WGS sequence"/>
</dbReference>
<comment type="caution">
    <text evidence="2">The sequence shown here is derived from an EMBL/GenBank/DDBJ whole genome shotgun (WGS) entry which is preliminary data.</text>
</comment>
<dbReference type="GO" id="GO:0030153">
    <property type="term" value="P:bacteriocin immunity"/>
    <property type="evidence" value="ECO:0007669"/>
    <property type="project" value="UniProtKB-KW"/>
</dbReference>
<keyword evidence="1" id="KW-0079">Bacteriocin immunity</keyword>
<organism evidence="2 3">
    <name type="scientific">Streptococcus hillyeri</name>
    <dbReference type="NCBI Taxonomy" id="2282420"/>
    <lineage>
        <taxon>Bacteria</taxon>
        <taxon>Bacillati</taxon>
        <taxon>Bacillota</taxon>
        <taxon>Bacilli</taxon>
        <taxon>Lactobacillales</taxon>
        <taxon>Streptococcaceae</taxon>
        <taxon>Streptococcus</taxon>
    </lineage>
</organism>
<dbReference type="OrthoDB" id="2236666at2"/>
<sequence length="101" mass="11350">MTNYQDAIELLYNALLDKEVAKDKELYQVCLDAKADLDKNEPENFIFSKLGQSLSWYLMAHKYDAPKTITDLANASQKILQKYRGTIATTQILGGLFGGQS</sequence>
<dbReference type="Pfam" id="PF08951">
    <property type="entry name" value="EntA_Immun"/>
    <property type="match status" value="1"/>
</dbReference>
<dbReference type="InterPro" id="IPR015046">
    <property type="entry name" value="LciA_Immunity-like"/>
</dbReference>
<dbReference type="InterPro" id="IPR023130">
    <property type="entry name" value="Ta0600-like_sf"/>
</dbReference>
<protein>
    <submittedName>
        <fullName evidence="2">Bacteriocin immunity protein</fullName>
    </submittedName>
</protein>
<gene>
    <name evidence="2" type="ORF">EAF07_07880</name>
</gene>
<evidence type="ECO:0000313" key="3">
    <source>
        <dbReference type="Proteomes" id="UP000279194"/>
    </source>
</evidence>